<evidence type="ECO:0000313" key="3">
    <source>
        <dbReference type="EMBL" id="AYD39292.1"/>
    </source>
</evidence>
<dbReference type="InterPro" id="IPR002508">
    <property type="entry name" value="MurNAc-LAA_cat"/>
</dbReference>
<dbReference type="EMBL" id="CP032416">
    <property type="protein sequence ID" value="AYD39292.1"/>
    <property type="molecule type" value="Genomic_DNA"/>
</dbReference>
<proteinExistence type="predicted"/>
<dbReference type="GO" id="GO:0008745">
    <property type="term" value="F:N-acetylmuramoyl-L-alanine amidase activity"/>
    <property type="evidence" value="ECO:0007669"/>
    <property type="project" value="UniProtKB-EC"/>
</dbReference>
<keyword evidence="1 3" id="KW-0378">Hydrolase</keyword>
<name>A0A386H0T4_9CLOT</name>
<dbReference type="EC" id="3.5.1.28" evidence="3"/>
<dbReference type="Proteomes" id="UP000266301">
    <property type="component" value="Chromosome"/>
</dbReference>
<protein>
    <submittedName>
        <fullName evidence="3">N-acetylmuramoyl-L-alanine amidase CwlD</fullName>
        <ecNumber evidence="3">3.5.1.28</ecNumber>
    </submittedName>
</protein>
<sequence length="235" mass="26622">MKLQNRRKLITLMTIIILLTSILFTDVKSCVSAHENGSKKTILIDPGHGGIDGGAQSKSGICEKDINLSISKKLKDMLENNGYKVIMTREKDIGLYDDNKTIRQKKVQDLSRRCQLKKDSNCNLFISIHLNMFSETAYSGAQVWYSRNPESKGIAAIIQQNLKRDLDPNNNRKEKAALDSYKVLRCNDSMPSIIVECGFLSNVSEEQKLKTDEYQTKIAKSLFNSIDQYFNSSKQ</sequence>
<feature type="domain" description="MurNAc-LAA" evidence="2">
    <location>
        <begin position="114"/>
        <end position="227"/>
    </location>
</feature>
<gene>
    <name evidence="3" type="primary">cwlD</name>
    <name evidence="3" type="ORF">D4Z93_01525</name>
</gene>
<keyword evidence="4" id="KW-1185">Reference proteome</keyword>
<dbReference type="InterPro" id="IPR014234">
    <property type="entry name" value="Spore_CwlD"/>
</dbReference>
<dbReference type="GO" id="GO:0009253">
    <property type="term" value="P:peptidoglycan catabolic process"/>
    <property type="evidence" value="ECO:0007669"/>
    <property type="project" value="InterPro"/>
</dbReference>
<dbReference type="SUPFAM" id="SSF53187">
    <property type="entry name" value="Zn-dependent exopeptidases"/>
    <property type="match status" value="1"/>
</dbReference>
<evidence type="ECO:0000256" key="1">
    <source>
        <dbReference type="ARBA" id="ARBA00022801"/>
    </source>
</evidence>
<dbReference type="GO" id="GO:0030288">
    <property type="term" value="C:outer membrane-bounded periplasmic space"/>
    <property type="evidence" value="ECO:0007669"/>
    <property type="project" value="TreeGrafter"/>
</dbReference>
<dbReference type="Pfam" id="PF01520">
    <property type="entry name" value="Amidase_3"/>
    <property type="match status" value="1"/>
</dbReference>
<reference evidence="3 4" key="1">
    <citation type="journal article" date="2019" name="Int. J. Syst. Evol. Microbiol.">
        <title>Clostridium fermenticellae sp. nov., isolated from the mud in a fermentation cellar for the production of the Chinese liquor, baijiu.</title>
        <authorList>
            <person name="Xu P.X."/>
            <person name="Chai L.J."/>
            <person name="Qiu T."/>
            <person name="Zhang X.J."/>
            <person name="Lu Z.M."/>
            <person name="Xiao C."/>
            <person name="Wang S.T."/>
            <person name="Shen C.H."/>
            <person name="Shi J.S."/>
            <person name="Xu Z.H."/>
        </authorList>
    </citation>
    <scope>NUCLEOTIDE SEQUENCE [LARGE SCALE GENOMIC DNA]</scope>
    <source>
        <strain evidence="3 4">JN500901</strain>
    </source>
</reference>
<dbReference type="PANTHER" id="PTHR30404:SF0">
    <property type="entry name" value="N-ACETYLMURAMOYL-L-ALANINE AMIDASE AMIC"/>
    <property type="match status" value="1"/>
</dbReference>
<dbReference type="OrthoDB" id="9806267at2"/>
<dbReference type="RefSeq" id="WP_119970001.1">
    <property type="nucleotide sequence ID" value="NZ_CP032416.1"/>
</dbReference>
<dbReference type="KEGG" id="cfer:D4Z93_01525"/>
<accession>A0A386H0T4</accession>
<dbReference type="SMART" id="SM00646">
    <property type="entry name" value="Ami_3"/>
    <property type="match status" value="1"/>
</dbReference>
<dbReference type="PANTHER" id="PTHR30404">
    <property type="entry name" value="N-ACETYLMURAMOYL-L-ALANINE AMIDASE"/>
    <property type="match status" value="1"/>
</dbReference>
<evidence type="ECO:0000313" key="4">
    <source>
        <dbReference type="Proteomes" id="UP000266301"/>
    </source>
</evidence>
<dbReference type="AlphaFoldDB" id="A0A386H0T4"/>
<dbReference type="Gene3D" id="3.40.630.40">
    <property type="entry name" value="Zn-dependent exopeptidases"/>
    <property type="match status" value="1"/>
</dbReference>
<dbReference type="InterPro" id="IPR050695">
    <property type="entry name" value="N-acetylmuramoyl_amidase_3"/>
</dbReference>
<dbReference type="NCBIfam" id="TIGR02883">
    <property type="entry name" value="spore_cwlD"/>
    <property type="match status" value="1"/>
</dbReference>
<organism evidence="3 4">
    <name type="scientific">Clostridium fermenticellae</name>
    <dbReference type="NCBI Taxonomy" id="2068654"/>
    <lineage>
        <taxon>Bacteria</taxon>
        <taxon>Bacillati</taxon>
        <taxon>Bacillota</taxon>
        <taxon>Clostridia</taxon>
        <taxon>Eubacteriales</taxon>
        <taxon>Clostridiaceae</taxon>
        <taxon>Clostridium</taxon>
    </lineage>
</organism>
<dbReference type="CDD" id="cd02696">
    <property type="entry name" value="MurNAc-LAA"/>
    <property type="match status" value="1"/>
</dbReference>
<evidence type="ECO:0000259" key="2">
    <source>
        <dbReference type="SMART" id="SM00646"/>
    </source>
</evidence>